<proteinExistence type="predicted"/>
<sequence>SVLKRFVIESSRILETHKLDVEKEREKNYSLKEKIRITNAKLAELEASINIDLSKHEAGRVEPHRIKLMSVKQSVALMLVKIQAEEADFDDVIERAQQRKLTTEQSYYAADSESNQEISNLHSELDDINDELRYYEQRAADRNEAIKAAKEQAETQKFKLDQKRNLPTLYDKNETIVFVCIFLLWQDPILRNSANALSHDASDEEHARRRNAKSPIFGQNASQDLYL</sequence>
<evidence type="ECO:0000313" key="2">
    <source>
        <dbReference type="EMBL" id="KAA6372075.1"/>
    </source>
</evidence>
<feature type="non-terminal residue" evidence="2">
    <location>
        <position position="1"/>
    </location>
</feature>
<gene>
    <name evidence="2" type="ORF">EZS28_032398</name>
</gene>
<evidence type="ECO:0000313" key="3">
    <source>
        <dbReference type="Proteomes" id="UP000324800"/>
    </source>
</evidence>
<dbReference type="AlphaFoldDB" id="A0A5J4UQI3"/>
<dbReference type="Proteomes" id="UP000324800">
    <property type="component" value="Unassembled WGS sequence"/>
</dbReference>
<reference evidence="2 3" key="1">
    <citation type="submission" date="2019-03" db="EMBL/GenBank/DDBJ databases">
        <title>Single cell metagenomics reveals metabolic interactions within the superorganism composed of flagellate Streblomastix strix and complex community of Bacteroidetes bacteria on its surface.</title>
        <authorList>
            <person name="Treitli S.C."/>
            <person name="Kolisko M."/>
            <person name="Husnik F."/>
            <person name="Keeling P."/>
            <person name="Hampl V."/>
        </authorList>
    </citation>
    <scope>NUCLEOTIDE SEQUENCE [LARGE SCALE GENOMIC DNA]</scope>
    <source>
        <strain evidence="2">ST1C</strain>
    </source>
</reference>
<feature type="coiled-coil region" evidence="1">
    <location>
        <begin position="118"/>
        <end position="166"/>
    </location>
</feature>
<evidence type="ECO:0000256" key="1">
    <source>
        <dbReference type="SAM" id="Coils"/>
    </source>
</evidence>
<dbReference type="EMBL" id="SNRW01013917">
    <property type="protein sequence ID" value="KAA6372075.1"/>
    <property type="molecule type" value="Genomic_DNA"/>
</dbReference>
<keyword evidence="1" id="KW-0175">Coiled coil</keyword>
<name>A0A5J4UQI3_9EUKA</name>
<organism evidence="2 3">
    <name type="scientific">Streblomastix strix</name>
    <dbReference type="NCBI Taxonomy" id="222440"/>
    <lineage>
        <taxon>Eukaryota</taxon>
        <taxon>Metamonada</taxon>
        <taxon>Preaxostyla</taxon>
        <taxon>Oxymonadida</taxon>
        <taxon>Streblomastigidae</taxon>
        <taxon>Streblomastix</taxon>
    </lineage>
</organism>
<protein>
    <submittedName>
        <fullName evidence="2">Uncharacterized protein</fullName>
    </submittedName>
</protein>
<comment type="caution">
    <text evidence="2">The sequence shown here is derived from an EMBL/GenBank/DDBJ whole genome shotgun (WGS) entry which is preliminary data.</text>
</comment>
<accession>A0A5J4UQI3</accession>